<dbReference type="UniPathway" id="UPA00028">
    <property type="reaction ID" value="UER00005"/>
</dbReference>
<proteinExistence type="inferred from homology"/>
<dbReference type="Pfam" id="PF02569">
    <property type="entry name" value="Pantoate_ligase"/>
    <property type="match status" value="1"/>
</dbReference>
<dbReference type="HAMAP" id="MF_00158">
    <property type="entry name" value="PanC"/>
    <property type="match status" value="1"/>
</dbReference>
<dbReference type="RefSeq" id="XP_003685556.1">
    <property type="nucleotide sequence ID" value="XM_003685508.1"/>
</dbReference>
<evidence type="ECO:0000256" key="4">
    <source>
        <dbReference type="ARBA" id="ARBA00015647"/>
    </source>
</evidence>
<accession>G8BT94</accession>
<evidence type="ECO:0000256" key="3">
    <source>
        <dbReference type="ARBA" id="ARBA00012219"/>
    </source>
</evidence>
<keyword evidence="7" id="KW-0547">Nucleotide-binding</keyword>
<evidence type="ECO:0000256" key="5">
    <source>
        <dbReference type="ARBA" id="ARBA00022598"/>
    </source>
</evidence>
<dbReference type="InterPro" id="IPR003721">
    <property type="entry name" value="Pantoate_ligase"/>
</dbReference>
<evidence type="ECO:0000256" key="7">
    <source>
        <dbReference type="ARBA" id="ARBA00022741"/>
    </source>
</evidence>
<dbReference type="Gene3D" id="3.40.50.620">
    <property type="entry name" value="HUPs"/>
    <property type="match status" value="1"/>
</dbReference>
<organism evidence="12 13">
    <name type="scientific">Tetrapisispora phaffii (strain ATCC 24235 / CBS 4417 / NBRC 1672 / NRRL Y-8282 / UCD 70-5)</name>
    <name type="common">Yeast</name>
    <name type="synonym">Fabospora phaffii</name>
    <dbReference type="NCBI Taxonomy" id="1071381"/>
    <lineage>
        <taxon>Eukaryota</taxon>
        <taxon>Fungi</taxon>
        <taxon>Dikarya</taxon>
        <taxon>Ascomycota</taxon>
        <taxon>Saccharomycotina</taxon>
        <taxon>Saccharomycetes</taxon>
        <taxon>Saccharomycetales</taxon>
        <taxon>Saccharomycetaceae</taxon>
        <taxon>Tetrapisispora</taxon>
    </lineage>
</organism>
<evidence type="ECO:0000256" key="1">
    <source>
        <dbReference type="ARBA" id="ARBA00004990"/>
    </source>
</evidence>
<keyword evidence="6" id="KW-0566">Pantothenate biosynthesis</keyword>
<dbReference type="CDD" id="cd00560">
    <property type="entry name" value="PanC"/>
    <property type="match status" value="1"/>
</dbReference>
<dbReference type="SUPFAM" id="SSF52374">
    <property type="entry name" value="Nucleotidylyl transferase"/>
    <property type="match status" value="1"/>
</dbReference>
<evidence type="ECO:0000313" key="13">
    <source>
        <dbReference type="Proteomes" id="UP000005666"/>
    </source>
</evidence>
<protein>
    <recommendedName>
        <fullName evidence="4">Pantoate--beta-alanine ligase</fullName>
        <ecNumber evidence="3">6.3.2.1</ecNumber>
    </recommendedName>
    <alternativeName>
        <fullName evidence="10">Pantoate-activating enzyme</fullName>
    </alternativeName>
    <alternativeName>
        <fullName evidence="9">Pantothenate synthetase</fullName>
    </alternativeName>
</protein>
<reference evidence="12 13" key="1">
    <citation type="journal article" date="2011" name="Proc. Natl. Acad. Sci. U.S.A.">
        <title>Evolutionary erosion of yeast sex chromosomes by mating-type switching accidents.</title>
        <authorList>
            <person name="Gordon J.L."/>
            <person name="Armisen D."/>
            <person name="Proux-Wera E."/>
            <person name="Oheigeartaigh S.S."/>
            <person name="Byrne K.P."/>
            <person name="Wolfe K.H."/>
        </authorList>
    </citation>
    <scope>NUCLEOTIDE SEQUENCE [LARGE SCALE GENOMIC DNA]</scope>
    <source>
        <strain evidence="13">ATCC 24235 / CBS 4417 / NBRC 1672 / NRRL Y-8282 / UCD 70-5</strain>
    </source>
</reference>
<dbReference type="InterPro" id="IPR014729">
    <property type="entry name" value="Rossmann-like_a/b/a_fold"/>
</dbReference>
<keyword evidence="8" id="KW-0067">ATP-binding</keyword>
<evidence type="ECO:0000256" key="10">
    <source>
        <dbReference type="ARBA" id="ARBA00032806"/>
    </source>
</evidence>
<dbReference type="OMA" id="FHVDTEI"/>
<dbReference type="eggNOG" id="KOG3042">
    <property type="taxonomic scope" value="Eukaryota"/>
</dbReference>
<comment type="similarity">
    <text evidence="2">Belongs to the pantothenate synthetase family.</text>
</comment>
<dbReference type="KEGG" id="tpf:TPHA_0E00260"/>
<sequence length="309" mass="34781">MKTFNKVADVIQWRKNEIGCREKVTIGFVPTMGCLHQGHATLIRNSKKENDFTVVSIFVNPSQFAPDEDLDQYPRTMENDVKLLESLGVDALFAPTAKELYPQGIPLDVEKQHGPFVTVLGISEMLEGTTRPNFFRGVATVVMKLLNIVSPDFAYFGQKDIQQFKVLDVMVNELFMNTKLILVPIVRNADGLALSSRNKYLCDETLELSTNIFKGLNDASEKLKLIDLGESLSHSKITSTVLDIWKPLIESGDFNVDYLSFAKWDTLQELENITSEDVKAKIVISCAVYVTDRHDKSTVVRLIDNIICQ</sequence>
<dbReference type="Gene3D" id="3.30.1300.10">
    <property type="entry name" value="Pantoate-beta-alanine ligase, C-terminal domain"/>
    <property type="match status" value="1"/>
</dbReference>
<dbReference type="PANTHER" id="PTHR21299:SF1">
    <property type="entry name" value="PANTOATE--BETA-ALANINE LIGASE"/>
    <property type="match status" value="1"/>
</dbReference>
<dbReference type="OrthoDB" id="2020436at2759"/>
<comment type="catalytic activity">
    <reaction evidence="11">
        <text>(R)-pantoate + beta-alanine + ATP = (R)-pantothenate + AMP + diphosphate + H(+)</text>
        <dbReference type="Rhea" id="RHEA:10912"/>
        <dbReference type="ChEBI" id="CHEBI:15378"/>
        <dbReference type="ChEBI" id="CHEBI:15980"/>
        <dbReference type="ChEBI" id="CHEBI:29032"/>
        <dbReference type="ChEBI" id="CHEBI:30616"/>
        <dbReference type="ChEBI" id="CHEBI:33019"/>
        <dbReference type="ChEBI" id="CHEBI:57966"/>
        <dbReference type="ChEBI" id="CHEBI:456215"/>
        <dbReference type="EC" id="6.3.2.1"/>
    </reaction>
</comment>
<dbReference type="InterPro" id="IPR042176">
    <property type="entry name" value="Pantoate_ligase_C"/>
</dbReference>
<dbReference type="EC" id="6.3.2.1" evidence="3"/>
<dbReference type="NCBIfam" id="TIGR00018">
    <property type="entry name" value="panC"/>
    <property type="match status" value="1"/>
</dbReference>
<evidence type="ECO:0000256" key="2">
    <source>
        <dbReference type="ARBA" id="ARBA00009256"/>
    </source>
</evidence>
<gene>
    <name evidence="12" type="primary">TPHA0E00260</name>
    <name evidence="12" type="ordered locus">TPHA_0E00260</name>
</gene>
<keyword evidence="5" id="KW-0436">Ligase</keyword>
<dbReference type="STRING" id="1071381.G8BT94"/>
<dbReference type="HOGENOM" id="CLU_047148_1_0_1"/>
<dbReference type="GO" id="GO:0005524">
    <property type="term" value="F:ATP binding"/>
    <property type="evidence" value="ECO:0007669"/>
    <property type="project" value="UniProtKB-KW"/>
</dbReference>
<dbReference type="EMBL" id="HE612860">
    <property type="protein sequence ID" value="CCE63122.1"/>
    <property type="molecule type" value="Genomic_DNA"/>
</dbReference>
<evidence type="ECO:0000256" key="6">
    <source>
        <dbReference type="ARBA" id="ARBA00022655"/>
    </source>
</evidence>
<evidence type="ECO:0000256" key="11">
    <source>
        <dbReference type="ARBA" id="ARBA00048258"/>
    </source>
</evidence>
<keyword evidence="13" id="KW-1185">Reference proteome</keyword>
<evidence type="ECO:0000313" key="12">
    <source>
        <dbReference type="EMBL" id="CCE63122.1"/>
    </source>
</evidence>
<evidence type="ECO:0000256" key="9">
    <source>
        <dbReference type="ARBA" id="ARBA00029902"/>
    </source>
</evidence>
<dbReference type="InterPro" id="IPR004821">
    <property type="entry name" value="Cyt_trans-like"/>
</dbReference>
<dbReference type="GeneID" id="11531262"/>
<dbReference type="PANTHER" id="PTHR21299">
    <property type="entry name" value="CYTIDYLATE KINASE/PANTOATE-BETA-ALANINE LIGASE"/>
    <property type="match status" value="1"/>
</dbReference>
<name>G8BT94_TETPH</name>
<dbReference type="NCBIfam" id="TIGR00125">
    <property type="entry name" value="cyt_tran_rel"/>
    <property type="match status" value="1"/>
</dbReference>
<dbReference type="GO" id="GO:0004592">
    <property type="term" value="F:pantoate-beta-alanine ligase activity"/>
    <property type="evidence" value="ECO:0007669"/>
    <property type="project" value="UniProtKB-EC"/>
</dbReference>
<dbReference type="FunFam" id="3.40.50.620:FF:000013">
    <property type="entry name" value="Pantothenate synthetase"/>
    <property type="match status" value="1"/>
</dbReference>
<comment type="pathway">
    <text evidence="1">Cofactor biosynthesis; (R)-pantothenate biosynthesis; (R)-pantothenate from (R)-pantoate and beta-alanine: step 1/1.</text>
</comment>
<dbReference type="Proteomes" id="UP000005666">
    <property type="component" value="Chromosome 5"/>
</dbReference>
<dbReference type="GO" id="GO:0015940">
    <property type="term" value="P:pantothenate biosynthetic process"/>
    <property type="evidence" value="ECO:0007669"/>
    <property type="project" value="UniProtKB-UniPathway"/>
</dbReference>
<evidence type="ECO:0000256" key="8">
    <source>
        <dbReference type="ARBA" id="ARBA00022840"/>
    </source>
</evidence>
<dbReference type="AlphaFoldDB" id="G8BT94"/>